<dbReference type="Pfam" id="PF00001">
    <property type="entry name" value="7tm_1"/>
    <property type="match status" value="1"/>
</dbReference>
<dbReference type="PANTHER" id="PTHR24248">
    <property type="entry name" value="ADRENERGIC RECEPTOR-RELATED G-PROTEIN COUPLED RECEPTOR"/>
    <property type="match status" value="1"/>
</dbReference>
<feature type="domain" description="G-protein coupled receptors family 1 profile" evidence="14">
    <location>
        <begin position="52"/>
        <end position="365"/>
    </location>
</feature>
<keyword evidence="16" id="KW-1185">Reference proteome</keyword>
<dbReference type="PROSITE" id="PS00237">
    <property type="entry name" value="G_PROTEIN_RECEP_F1_1"/>
    <property type="match status" value="1"/>
</dbReference>
<evidence type="ECO:0000313" key="15">
    <source>
        <dbReference type="EMBL" id="KAG8189802.1"/>
    </source>
</evidence>
<evidence type="ECO:0000256" key="10">
    <source>
        <dbReference type="ARBA" id="ARBA00023224"/>
    </source>
</evidence>
<evidence type="ECO:0000256" key="2">
    <source>
        <dbReference type="ARBA" id="ARBA00010663"/>
    </source>
</evidence>
<evidence type="ECO:0000259" key="14">
    <source>
        <dbReference type="PROSITE" id="PS50262"/>
    </source>
</evidence>
<keyword evidence="10 11" id="KW-0807">Transducer</keyword>
<keyword evidence="5 13" id="KW-1133">Transmembrane helix</keyword>
<feature type="transmembrane region" description="Helical" evidence="13">
    <location>
        <begin position="72"/>
        <end position="95"/>
    </location>
</feature>
<dbReference type="SUPFAM" id="SSF81321">
    <property type="entry name" value="Family A G protein-coupled receptor-like"/>
    <property type="match status" value="1"/>
</dbReference>
<keyword evidence="8" id="KW-1015">Disulfide bond</keyword>
<dbReference type="GO" id="GO:0004993">
    <property type="term" value="F:G protein-coupled serotonin receptor activity"/>
    <property type="evidence" value="ECO:0007669"/>
    <property type="project" value="UniProtKB-ARBA"/>
</dbReference>
<feature type="transmembrane region" description="Helical" evidence="13">
    <location>
        <begin position="345"/>
        <end position="368"/>
    </location>
</feature>
<dbReference type="GO" id="GO:0071880">
    <property type="term" value="P:adenylate cyclase-activating adrenergic receptor signaling pathway"/>
    <property type="evidence" value="ECO:0007669"/>
    <property type="project" value="TreeGrafter"/>
</dbReference>
<accession>A0AAV6UZX2</accession>
<evidence type="ECO:0000256" key="4">
    <source>
        <dbReference type="ARBA" id="ARBA00022692"/>
    </source>
</evidence>
<evidence type="ECO:0000256" key="11">
    <source>
        <dbReference type="RuleBase" id="RU000688"/>
    </source>
</evidence>
<comment type="similarity">
    <text evidence="2 11">Belongs to the G-protein coupled receptor 1 family.</text>
</comment>
<gene>
    <name evidence="15" type="ORF">JTE90_008112</name>
</gene>
<dbReference type="GO" id="GO:0005886">
    <property type="term" value="C:plasma membrane"/>
    <property type="evidence" value="ECO:0007669"/>
    <property type="project" value="UniProtKB-SubCell"/>
</dbReference>
<reference evidence="15 16" key="1">
    <citation type="journal article" date="2022" name="Nat. Ecol. Evol.">
        <title>A masculinizing supergene underlies an exaggerated male reproductive morph in a spider.</title>
        <authorList>
            <person name="Hendrickx F."/>
            <person name="De Corte Z."/>
            <person name="Sonet G."/>
            <person name="Van Belleghem S.M."/>
            <person name="Kostlbacher S."/>
            <person name="Vangestel C."/>
        </authorList>
    </citation>
    <scope>NUCLEOTIDE SEQUENCE [LARGE SCALE GENOMIC DNA]</scope>
    <source>
        <strain evidence="15">W744_W776</strain>
    </source>
</reference>
<feature type="compositionally biased region" description="Polar residues" evidence="12">
    <location>
        <begin position="283"/>
        <end position="309"/>
    </location>
</feature>
<comment type="subcellular location">
    <subcellularLocation>
        <location evidence="1">Cell membrane</location>
        <topology evidence="1">Multi-pass membrane protein</topology>
    </subcellularLocation>
</comment>
<comment type="caution">
    <text evidence="15">The sequence shown here is derived from an EMBL/GenBank/DDBJ whole genome shotgun (WGS) entry which is preliminary data.</text>
</comment>
<feature type="region of interest" description="Disordered" evidence="12">
    <location>
        <begin position="283"/>
        <end position="314"/>
    </location>
</feature>
<sequence>MANSTLQQTLNKDEIYTNFTVEEADVPDSGDLIRLVSMSLGLGVLISATVVGNLFVMVAIIKDRNLNNLNNYLVFSLALADLLVALLVMPIGAIYEVNEEWTMGAILCDLWTSCDVLCCTASILHLLAIAVDRYWAVTNVDYARNRCKKRIYTCIILVWVVSFSISIPPIFGWKDPEFNTRIEVEKKCLVSQDLGYQIFATCASFYVPLILILLLYSRIFQEARKRIRRRPGAASQAMLLVQRPPPAFTDSKRSSSSPTSSFDPPSYVVDTTLSCNVQDNATTTTTSQQPVNGVKVVQQNSEVSTTSSGRARERWRHFVRKSSKKQKKSKENTSAKREKKAAKTLAIITGVFVVCWLPFFVMALLLPLCHECEPNFPIFSIFLWLGFFGKETASDVVATLSLGQSSGALEIDFEYSTPPSPNLPWRSRMPCSIPMLLFFGKETPSDVVATLSLGQSSGALEIDFEYSTPPSPQPSLEIKNALQHSNALVTPPSPLPWNSEVVNYGQFQTKLIRTAAHFYINLAGSPWSQSLNDHLSLRKFRVLNMPSTLRNCGTTDYAVKRHTGKKRNASIRLKEDEKDKIKPKKREFAAGTGRSKRELRMSLAGKKKDIPQRKEEVLR</sequence>
<organism evidence="15 16">
    <name type="scientific">Oedothorax gibbosus</name>
    <dbReference type="NCBI Taxonomy" id="931172"/>
    <lineage>
        <taxon>Eukaryota</taxon>
        <taxon>Metazoa</taxon>
        <taxon>Ecdysozoa</taxon>
        <taxon>Arthropoda</taxon>
        <taxon>Chelicerata</taxon>
        <taxon>Arachnida</taxon>
        <taxon>Araneae</taxon>
        <taxon>Araneomorphae</taxon>
        <taxon>Entelegynae</taxon>
        <taxon>Araneoidea</taxon>
        <taxon>Linyphiidae</taxon>
        <taxon>Erigoninae</taxon>
        <taxon>Oedothorax</taxon>
    </lineage>
</organism>
<evidence type="ECO:0000256" key="8">
    <source>
        <dbReference type="ARBA" id="ARBA00023157"/>
    </source>
</evidence>
<keyword evidence="3" id="KW-1003">Cell membrane</keyword>
<name>A0AAV6UZX2_9ARAC</name>
<proteinExistence type="inferred from homology"/>
<dbReference type="PRINTS" id="PR00237">
    <property type="entry name" value="GPCRRHODOPSN"/>
</dbReference>
<dbReference type="GO" id="GO:0043410">
    <property type="term" value="P:positive regulation of MAPK cascade"/>
    <property type="evidence" value="ECO:0007669"/>
    <property type="project" value="TreeGrafter"/>
</dbReference>
<feature type="region of interest" description="Disordered" evidence="12">
    <location>
        <begin position="575"/>
        <end position="619"/>
    </location>
</feature>
<dbReference type="InterPro" id="IPR017452">
    <property type="entry name" value="GPCR_Rhodpsn_7TM"/>
</dbReference>
<dbReference type="CDD" id="cd15331">
    <property type="entry name" value="7tmA_5-HT1A_invertebrates"/>
    <property type="match status" value="1"/>
</dbReference>
<keyword evidence="6 11" id="KW-0297">G-protein coupled receptor</keyword>
<evidence type="ECO:0000256" key="3">
    <source>
        <dbReference type="ARBA" id="ARBA00022475"/>
    </source>
</evidence>
<dbReference type="Gene3D" id="1.20.1070.10">
    <property type="entry name" value="Rhodopsin 7-helix transmembrane proteins"/>
    <property type="match status" value="1"/>
</dbReference>
<dbReference type="AlphaFoldDB" id="A0AAV6UZX2"/>
<dbReference type="EMBL" id="JAFNEN010000203">
    <property type="protein sequence ID" value="KAG8189802.1"/>
    <property type="molecule type" value="Genomic_DNA"/>
</dbReference>
<feature type="transmembrane region" description="Helical" evidence="13">
    <location>
        <begin position="110"/>
        <end position="131"/>
    </location>
</feature>
<evidence type="ECO:0000256" key="12">
    <source>
        <dbReference type="SAM" id="MobiDB-lite"/>
    </source>
</evidence>
<evidence type="ECO:0000256" key="5">
    <source>
        <dbReference type="ARBA" id="ARBA00022989"/>
    </source>
</evidence>
<evidence type="ECO:0000256" key="9">
    <source>
        <dbReference type="ARBA" id="ARBA00023170"/>
    </source>
</evidence>
<dbReference type="Proteomes" id="UP000827092">
    <property type="component" value="Unassembled WGS sequence"/>
</dbReference>
<keyword evidence="7 13" id="KW-0472">Membrane</keyword>
<keyword evidence="9 11" id="KW-0675">Receptor</keyword>
<feature type="transmembrane region" description="Helical" evidence="13">
    <location>
        <begin position="35"/>
        <end position="60"/>
    </location>
</feature>
<feature type="compositionally biased region" description="Basic and acidic residues" evidence="12">
    <location>
        <begin position="595"/>
        <end position="619"/>
    </location>
</feature>
<feature type="transmembrane region" description="Helical" evidence="13">
    <location>
        <begin position="151"/>
        <end position="171"/>
    </location>
</feature>
<evidence type="ECO:0000256" key="7">
    <source>
        <dbReference type="ARBA" id="ARBA00023136"/>
    </source>
</evidence>
<feature type="region of interest" description="Disordered" evidence="12">
    <location>
        <begin position="245"/>
        <end position="265"/>
    </location>
</feature>
<protein>
    <recommendedName>
        <fullName evidence="14">G-protein coupled receptors family 1 profile domain-containing protein</fullName>
    </recommendedName>
</protein>
<evidence type="ECO:0000256" key="13">
    <source>
        <dbReference type="SAM" id="Phobius"/>
    </source>
</evidence>
<evidence type="ECO:0000256" key="1">
    <source>
        <dbReference type="ARBA" id="ARBA00004651"/>
    </source>
</evidence>
<feature type="transmembrane region" description="Helical" evidence="13">
    <location>
        <begin position="194"/>
        <end position="216"/>
    </location>
</feature>
<dbReference type="PROSITE" id="PS50262">
    <property type="entry name" value="G_PROTEIN_RECEP_F1_2"/>
    <property type="match status" value="1"/>
</dbReference>
<dbReference type="PANTHER" id="PTHR24248:SF199">
    <property type="entry name" value="IP13425P-RELATED"/>
    <property type="match status" value="1"/>
</dbReference>
<evidence type="ECO:0000256" key="6">
    <source>
        <dbReference type="ARBA" id="ARBA00023040"/>
    </source>
</evidence>
<keyword evidence="4 11" id="KW-0812">Transmembrane</keyword>
<dbReference type="InterPro" id="IPR000276">
    <property type="entry name" value="GPCR_Rhodpsn"/>
</dbReference>
<feature type="compositionally biased region" description="Low complexity" evidence="12">
    <location>
        <begin position="254"/>
        <end position="265"/>
    </location>
</feature>
<evidence type="ECO:0000313" key="16">
    <source>
        <dbReference type="Proteomes" id="UP000827092"/>
    </source>
</evidence>